<organism evidence="3 4">
    <name type="scientific">Buddleja alternifolia</name>
    <dbReference type="NCBI Taxonomy" id="168488"/>
    <lineage>
        <taxon>Eukaryota</taxon>
        <taxon>Viridiplantae</taxon>
        <taxon>Streptophyta</taxon>
        <taxon>Embryophyta</taxon>
        <taxon>Tracheophyta</taxon>
        <taxon>Spermatophyta</taxon>
        <taxon>Magnoliopsida</taxon>
        <taxon>eudicotyledons</taxon>
        <taxon>Gunneridae</taxon>
        <taxon>Pentapetalae</taxon>
        <taxon>asterids</taxon>
        <taxon>lamiids</taxon>
        <taxon>Lamiales</taxon>
        <taxon>Scrophulariaceae</taxon>
        <taxon>Buddlejeae</taxon>
        <taxon>Buddleja</taxon>
    </lineage>
</organism>
<dbReference type="PANTHER" id="PTHR14894:SF0">
    <property type="entry name" value="CDK5 REGULATORY SUBUNIT-ASSOCIATED PROTEIN 3"/>
    <property type="match status" value="1"/>
</dbReference>
<keyword evidence="2" id="KW-0175">Coiled coil</keyword>
<evidence type="ECO:0000313" key="3">
    <source>
        <dbReference type="EMBL" id="KAG8371876.1"/>
    </source>
</evidence>
<accession>A0AAV6WLF1</accession>
<sequence length="558" mass="62421">MQNQDEIRNLPIDIAFARLGEWLVDRKRIPLDWRKRMAAVRAKIATSFASLPKDVDPFFLTLDSEGIGYLEAKRIYEILLKSTPESRNIFGRLSGAAGDWETIVRAYEKDHIFLGEAAQIMVQNVNYEIPYQKKQVQKSQQQLAELERKEADIKRNAALSAAKYTEACQELGLQGINVRSELLETARTSLPSTFSRILEVLNSDSVSRAIEFYSNFVKDAHTEKDKNPSPVIPNLTNLRENPPSLSVSAGPEVYDFSQVSHDEPSLIAGEVDIPPESIDWDITLDSSQIDWDIGTVETEDNGNGLGPYEIVDASDILPNSPHKDGAESHSVAPDVSVSEISWDISVDNLQVGGVEESAVLSTLAESGPTYYTKNEAPGSNHDRSQLMETEYRNKILDDLFEAKAFLNQRLLELTNEETLSLQHQVQSVAPLVLQQYTSDSIQAMLSDISLAISLLTNRKTRDLIMILNSKRFLDRLVSTLEEKKHHEVKLKEGLKDLYTKRLELQNSLASSWPKQEAALVKTRELKNLCETALSKLFDGRPVNVIGEINALLSSGLNV</sequence>
<comment type="similarity">
    <text evidence="1">Belongs to the CDK5RAP3 family.</text>
</comment>
<dbReference type="AlphaFoldDB" id="A0AAV6WLF1"/>
<dbReference type="Proteomes" id="UP000826271">
    <property type="component" value="Unassembled WGS sequence"/>
</dbReference>
<gene>
    <name evidence="3" type="ORF">BUALT_Bualt12G0008500</name>
</gene>
<keyword evidence="4" id="KW-1185">Reference proteome</keyword>
<dbReference type="InterPro" id="IPR008491">
    <property type="entry name" value="CDK5RAP3"/>
</dbReference>
<evidence type="ECO:0000256" key="1">
    <source>
        <dbReference type="ARBA" id="ARBA00007478"/>
    </source>
</evidence>
<proteinExistence type="inferred from homology"/>
<name>A0AAV6WLF1_9LAMI</name>
<feature type="coiled-coil region" evidence="2">
    <location>
        <begin position="129"/>
        <end position="156"/>
    </location>
</feature>
<dbReference type="PANTHER" id="PTHR14894">
    <property type="entry name" value="CDK5 REGULATORY SUBUNIT-ASSOCIATED PROTEIN 3"/>
    <property type="match status" value="1"/>
</dbReference>
<evidence type="ECO:0008006" key="5">
    <source>
        <dbReference type="Google" id="ProtNLM"/>
    </source>
</evidence>
<protein>
    <recommendedName>
        <fullName evidence="5">CDK5RAP3-like protein</fullName>
    </recommendedName>
</protein>
<dbReference type="GO" id="GO:0007346">
    <property type="term" value="P:regulation of mitotic cell cycle"/>
    <property type="evidence" value="ECO:0007669"/>
    <property type="project" value="TreeGrafter"/>
</dbReference>
<dbReference type="GO" id="GO:0012505">
    <property type="term" value="C:endomembrane system"/>
    <property type="evidence" value="ECO:0007669"/>
    <property type="project" value="TreeGrafter"/>
</dbReference>
<reference evidence="3" key="1">
    <citation type="submission" date="2019-10" db="EMBL/GenBank/DDBJ databases">
        <authorList>
            <person name="Zhang R."/>
            <person name="Pan Y."/>
            <person name="Wang J."/>
            <person name="Ma R."/>
            <person name="Yu S."/>
        </authorList>
    </citation>
    <scope>NUCLEOTIDE SEQUENCE</scope>
    <source>
        <strain evidence="3">LA-IB0</strain>
        <tissue evidence="3">Leaf</tissue>
    </source>
</reference>
<evidence type="ECO:0000313" key="4">
    <source>
        <dbReference type="Proteomes" id="UP000826271"/>
    </source>
</evidence>
<evidence type="ECO:0000256" key="2">
    <source>
        <dbReference type="SAM" id="Coils"/>
    </source>
</evidence>
<dbReference type="EMBL" id="WHWC01000012">
    <property type="protein sequence ID" value="KAG8371876.1"/>
    <property type="molecule type" value="Genomic_DNA"/>
</dbReference>
<dbReference type="Pfam" id="PF05600">
    <property type="entry name" value="CDK5RAP3"/>
    <property type="match status" value="1"/>
</dbReference>
<comment type="caution">
    <text evidence="3">The sequence shown here is derived from an EMBL/GenBank/DDBJ whole genome shotgun (WGS) entry which is preliminary data.</text>
</comment>